<organism evidence="2">
    <name type="scientific">Petromyces alliaceus</name>
    <name type="common">Aspergillus alliaceus</name>
    <dbReference type="NCBI Taxonomy" id="209559"/>
    <lineage>
        <taxon>Eukaryota</taxon>
        <taxon>Fungi</taxon>
        <taxon>Dikarya</taxon>
        <taxon>Ascomycota</taxon>
        <taxon>Pezizomycotina</taxon>
        <taxon>Eurotiomycetes</taxon>
        <taxon>Eurotiomycetidae</taxon>
        <taxon>Eurotiales</taxon>
        <taxon>Aspergillaceae</taxon>
        <taxon>Aspergillus</taxon>
        <taxon>Aspergillus subgen. Circumdati</taxon>
    </lineage>
</organism>
<dbReference type="InterPro" id="IPR032710">
    <property type="entry name" value="NTF2-like_dom_sf"/>
</dbReference>
<dbReference type="Proteomes" id="UP000326877">
    <property type="component" value="Unassembled WGS sequence"/>
</dbReference>
<evidence type="ECO:0000313" key="2">
    <source>
        <dbReference type="EMBL" id="KAE8392581.1"/>
    </source>
</evidence>
<proteinExistence type="predicted"/>
<accession>A0A5N7CEK5</accession>
<feature type="domain" description="SnoaL-like" evidence="1">
    <location>
        <begin position="37"/>
        <end position="164"/>
    </location>
</feature>
<dbReference type="OrthoDB" id="2148716at2759"/>
<reference evidence="2" key="1">
    <citation type="submission" date="2019-04" db="EMBL/GenBank/DDBJ databases">
        <title>Friends and foes A comparative genomics studyof 23 Aspergillus species from section Flavi.</title>
        <authorList>
            <consortium name="DOE Joint Genome Institute"/>
            <person name="Kjaerbolling I."/>
            <person name="Vesth T."/>
            <person name="Frisvad J.C."/>
            <person name="Nybo J.L."/>
            <person name="Theobald S."/>
            <person name="Kildgaard S."/>
            <person name="Isbrandt T."/>
            <person name="Kuo A."/>
            <person name="Sato A."/>
            <person name="Lyhne E.K."/>
            <person name="Kogle M.E."/>
            <person name="Wiebenga A."/>
            <person name="Kun R.S."/>
            <person name="Lubbers R.J."/>
            <person name="Makela M.R."/>
            <person name="Barry K."/>
            <person name="Chovatia M."/>
            <person name="Clum A."/>
            <person name="Daum C."/>
            <person name="Haridas S."/>
            <person name="He G."/>
            <person name="LaButti K."/>
            <person name="Lipzen A."/>
            <person name="Mondo S."/>
            <person name="Riley R."/>
            <person name="Salamov A."/>
            <person name="Simmons B.A."/>
            <person name="Magnuson J.K."/>
            <person name="Henrissat B."/>
            <person name="Mortensen U.H."/>
            <person name="Larsen T.O."/>
            <person name="Devries R.P."/>
            <person name="Grigoriev I.V."/>
            <person name="Machida M."/>
            <person name="Baker S.E."/>
            <person name="Andersen M.R."/>
        </authorList>
    </citation>
    <scope>NUCLEOTIDE SEQUENCE [LARGE SCALE GENOMIC DNA]</scope>
    <source>
        <strain evidence="2">IBT 14317</strain>
    </source>
</reference>
<evidence type="ECO:0000259" key="1">
    <source>
        <dbReference type="Pfam" id="PF13577"/>
    </source>
</evidence>
<dbReference type="AlphaFoldDB" id="A0A5N7CEK5"/>
<dbReference type="Gene3D" id="3.10.450.50">
    <property type="match status" value="1"/>
</dbReference>
<protein>
    <recommendedName>
        <fullName evidence="1">SnoaL-like domain-containing protein</fullName>
    </recommendedName>
</protein>
<gene>
    <name evidence="2" type="ORF">BDV23DRAFT_151073</name>
</gene>
<dbReference type="EMBL" id="ML735236">
    <property type="protein sequence ID" value="KAE8392581.1"/>
    <property type="molecule type" value="Genomic_DNA"/>
</dbReference>
<sequence>MIHCQGYCHPHPPHKDNILGSIMASLPSLPATLSPALSGRDAIADALYRCVLGLDTNDLALFDSAFTPTATFSINGQVSEGLPAIHTDCFITIAKLDTTHFLSNIRINIADDGTKASATASALSQHYRAGKGLQPGQPRFLAGSLYYVDLVKEEANDLWKIETFKLQSTWAEGDWGVMAGN</sequence>
<dbReference type="Pfam" id="PF13577">
    <property type="entry name" value="SnoaL_4"/>
    <property type="match status" value="1"/>
</dbReference>
<dbReference type="SUPFAM" id="SSF54427">
    <property type="entry name" value="NTF2-like"/>
    <property type="match status" value="1"/>
</dbReference>
<name>A0A5N7CEK5_PETAA</name>
<dbReference type="InterPro" id="IPR037401">
    <property type="entry name" value="SnoaL-like"/>
</dbReference>